<evidence type="ECO:0000256" key="1">
    <source>
        <dbReference type="SAM" id="Phobius"/>
    </source>
</evidence>
<proteinExistence type="predicted"/>
<protein>
    <submittedName>
        <fullName evidence="2">Uncharacterized protein</fullName>
    </submittedName>
</protein>
<accession>A0A973WS35</accession>
<name>A0A973WS35_9BRAD</name>
<comment type="caution">
    <text evidence="2">The sequence shown here is derived from an EMBL/GenBank/DDBJ whole genome shotgun (WGS) entry which is preliminary data.</text>
</comment>
<keyword evidence="1" id="KW-0472">Membrane</keyword>
<dbReference type="EMBL" id="JABWSX010000001">
    <property type="protein sequence ID" value="NVL10024.1"/>
    <property type="molecule type" value="Genomic_DNA"/>
</dbReference>
<keyword evidence="1" id="KW-0812">Transmembrane</keyword>
<organism evidence="2">
    <name type="scientific">Bradyrhizobium quebecense</name>
    <dbReference type="NCBI Taxonomy" id="2748629"/>
    <lineage>
        <taxon>Bacteria</taxon>
        <taxon>Pseudomonadati</taxon>
        <taxon>Pseudomonadota</taxon>
        <taxon>Alphaproteobacteria</taxon>
        <taxon>Hyphomicrobiales</taxon>
        <taxon>Nitrobacteraceae</taxon>
        <taxon>Bradyrhizobium</taxon>
    </lineage>
</organism>
<dbReference type="RefSeq" id="WP_176528447.1">
    <property type="nucleotide sequence ID" value="NZ_CP088022.1"/>
</dbReference>
<sequence>MIARPAILLFPLIATAVVSAEVVGFAVTLLAICLIVGFAIVASGWTVNGKTTSIPAVRPSSADWKSHRK</sequence>
<dbReference type="AlphaFoldDB" id="A0A973WS35"/>
<gene>
    <name evidence="2" type="ORF">HU230_30385</name>
</gene>
<keyword evidence="1" id="KW-1133">Transmembrane helix</keyword>
<evidence type="ECO:0000313" key="2">
    <source>
        <dbReference type="EMBL" id="NVL10024.1"/>
    </source>
</evidence>
<feature type="transmembrane region" description="Helical" evidence="1">
    <location>
        <begin position="29"/>
        <end position="48"/>
    </location>
</feature>
<reference evidence="2" key="1">
    <citation type="submission" date="2020-06" db="EMBL/GenBank/DDBJ databases">
        <title>Whole Genome Sequence of Bradyrhizobium sp. Strain 66S1MB.</title>
        <authorList>
            <person name="Bromfield E."/>
            <person name="Cloutier S."/>
        </authorList>
    </citation>
    <scope>NUCLEOTIDE SEQUENCE</scope>
    <source>
        <strain evidence="2">66S1MB</strain>
    </source>
</reference>